<reference evidence="1" key="1">
    <citation type="submission" date="2021-02" db="EMBL/GenBank/DDBJ databases">
        <authorList>
            <consortium name="DOE Joint Genome Institute"/>
            <person name="Ahrendt S."/>
            <person name="Looney B.P."/>
            <person name="Miyauchi S."/>
            <person name="Morin E."/>
            <person name="Drula E."/>
            <person name="Courty P.E."/>
            <person name="Chicoki N."/>
            <person name="Fauchery L."/>
            <person name="Kohler A."/>
            <person name="Kuo A."/>
            <person name="Labutti K."/>
            <person name="Pangilinan J."/>
            <person name="Lipzen A."/>
            <person name="Riley R."/>
            <person name="Andreopoulos W."/>
            <person name="He G."/>
            <person name="Johnson J."/>
            <person name="Barry K.W."/>
            <person name="Grigoriev I.V."/>
            <person name="Nagy L."/>
            <person name="Hibbett D."/>
            <person name="Henrissat B."/>
            <person name="Matheny P.B."/>
            <person name="Labbe J."/>
            <person name="Martin F."/>
        </authorList>
    </citation>
    <scope>NUCLEOTIDE SEQUENCE</scope>
    <source>
        <strain evidence="1">EC-137</strain>
    </source>
</reference>
<gene>
    <name evidence="1" type="ORF">K488DRAFT_78707</name>
</gene>
<sequence>MDSVRVEDLQLIASVADGAQWPSAAGAPEKQPILVSLEIPHDLRGAASADDISQSVNYGTLSRILSSLEIAVTKPRALPYVESVGITSRLKRFGGRVGSDRFTLRGLACILIVGLNSCEREDKQDVRFDLTISRELNSASPFPFRALGRLLREAAEATSFVSLESLASFVAERSLGFIKEHRCRVTVRASKPKALVFAGAAQVEVVRSSSDYYPGHLAIARITLDPPILPGPLGLDTLLKQEIGTPTGDHPKIAAIAIGSNVGDTFANIEAALRLLEDPALVSSRPGARAEIVNTSFLYETEPMYVADQPRFINGAFLLRTNIDPPCLLTVLKSVEAAVGRLPSIRNGPRAIDLDILLYDDAIIDTRPECERVNFDNLEGHLVVPHPRMAEREFVLRPLNDMLSAYVHPTLKKTIRQLLDSVLKSNPLGSPSMVRVIPFPDTSADGIPVSSCNSVRPTATHWTFPLCPGSRLSSNSLHSKTRIMATLNVTPDSFSDGATYNTIPAALSYAAASLSAGADIIDVGGYSTRPGAAFVTSDEETQRVRPVIEAIRASDSAKVRSAVISVDTFRPSVARAALAAGANCINDVYAFTGPGYPLTKESAKSFVEMRQLAREHAVPIVVMHSRGPAATNKDYGAYGNVIDGVTLELGEKVEAMVRGPGGVRRWLVIVDPGVGFSKTVPGNLDLIRNATNLTSDMLSDGAPNPLRGFPQLVGASRKSFLGMILAEPDSESEYLGRQTEPRERGWATAAIVACAVQQGVEVVRVHDVLELGDVVRIADRLWK</sequence>
<dbReference type="Proteomes" id="UP000814128">
    <property type="component" value="Unassembled WGS sequence"/>
</dbReference>
<accession>A0ACB8QK93</accession>
<evidence type="ECO:0000313" key="2">
    <source>
        <dbReference type="Proteomes" id="UP000814128"/>
    </source>
</evidence>
<organism evidence="1 2">
    <name type="scientific">Vararia minispora EC-137</name>
    <dbReference type="NCBI Taxonomy" id="1314806"/>
    <lineage>
        <taxon>Eukaryota</taxon>
        <taxon>Fungi</taxon>
        <taxon>Dikarya</taxon>
        <taxon>Basidiomycota</taxon>
        <taxon>Agaricomycotina</taxon>
        <taxon>Agaricomycetes</taxon>
        <taxon>Russulales</taxon>
        <taxon>Lachnocladiaceae</taxon>
        <taxon>Vararia</taxon>
    </lineage>
</organism>
<keyword evidence="2" id="KW-1185">Reference proteome</keyword>
<dbReference type="EMBL" id="MU273558">
    <property type="protein sequence ID" value="KAI0032075.1"/>
    <property type="molecule type" value="Genomic_DNA"/>
</dbReference>
<comment type="caution">
    <text evidence="1">The sequence shown here is derived from an EMBL/GenBank/DDBJ whole genome shotgun (WGS) entry which is preliminary data.</text>
</comment>
<protein>
    <submittedName>
        <fullName evidence="1">Dihydropteroate synthase</fullName>
    </submittedName>
</protein>
<proteinExistence type="predicted"/>
<reference evidence="1" key="2">
    <citation type="journal article" date="2022" name="New Phytol.">
        <title>Evolutionary transition to the ectomycorrhizal habit in the genomes of a hyperdiverse lineage of mushroom-forming fungi.</title>
        <authorList>
            <person name="Looney B."/>
            <person name="Miyauchi S."/>
            <person name="Morin E."/>
            <person name="Drula E."/>
            <person name="Courty P.E."/>
            <person name="Kohler A."/>
            <person name="Kuo A."/>
            <person name="LaButti K."/>
            <person name="Pangilinan J."/>
            <person name="Lipzen A."/>
            <person name="Riley R."/>
            <person name="Andreopoulos W."/>
            <person name="He G."/>
            <person name="Johnson J."/>
            <person name="Nolan M."/>
            <person name="Tritt A."/>
            <person name="Barry K.W."/>
            <person name="Grigoriev I.V."/>
            <person name="Nagy L.G."/>
            <person name="Hibbett D."/>
            <person name="Henrissat B."/>
            <person name="Matheny P.B."/>
            <person name="Labbe J."/>
            <person name="Martin F.M."/>
        </authorList>
    </citation>
    <scope>NUCLEOTIDE SEQUENCE</scope>
    <source>
        <strain evidence="1">EC-137</strain>
    </source>
</reference>
<evidence type="ECO:0000313" key="1">
    <source>
        <dbReference type="EMBL" id="KAI0032075.1"/>
    </source>
</evidence>
<name>A0ACB8QK93_9AGAM</name>